<organism evidence="2 3">
    <name type="scientific">Streptomyces seoulensis</name>
    <dbReference type="NCBI Taxonomy" id="73044"/>
    <lineage>
        <taxon>Bacteria</taxon>
        <taxon>Bacillati</taxon>
        <taxon>Actinomycetota</taxon>
        <taxon>Actinomycetes</taxon>
        <taxon>Kitasatosporales</taxon>
        <taxon>Streptomycetaceae</taxon>
        <taxon>Streptomyces</taxon>
    </lineage>
</organism>
<dbReference type="AlphaFoldDB" id="A0A4P6U0G6"/>
<dbReference type="STRING" id="73044.GCA_000725795_04982"/>
<evidence type="ECO:0000313" key="2">
    <source>
        <dbReference type="EMBL" id="QBJ92673.1"/>
    </source>
</evidence>
<keyword evidence="3" id="KW-1185">Reference proteome</keyword>
<dbReference type="GeneID" id="300101559"/>
<keyword evidence="1" id="KW-1133">Transmembrane helix</keyword>
<keyword evidence="1" id="KW-0812">Transmembrane</keyword>
<keyword evidence="1" id="KW-0472">Membrane</keyword>
<protein>
    <recommendedName>
        <fullName evidence="4">DUF3899 domain-containing protein</fullName>
    </recommendedName>
</protein>
<dbReference type="Proteomes" id="UP000292547">
    <property type="component" value="Chromosome"/>
</dbReference>
<dbReference type="RefSeq" id="WP_031183081.1">
    <property type="nucleotide sequence ID" value="NZ_CP032229.1"/>
</dbReference>
<evidence type="ECO:0008006" key="4">
    <source>
        <dbReference type="Google" id="ProtNLM"/>
    </source>
</evidence>
<dbReference type="EMBL" id="CP032229">
    <property type="protein sequence ID" value="QBJ92673.1"/>
    <property type="molecule type" value="Genomic_DNA"/>
</dbReference>
<feature type="transmembrane region" description="Helical" evidence="1">
    <location>
        <begin position="61"/>
        <end position="82"/>
    </location>
</feature>
<dbReference type="KEGG" id="sseo:D0Z67_21875"/>
<proteinExistence type="predicted"/>
<evidence type="ECO:0000313" key="3">
    <source>
        <dbReference type="Proteomes" id="UP000292547"/>
    </source>
</evidence>
<reference evidence="2 3" key="1">
    <citation type="submission" date="2018-08" db="EMBL/GenBank/DDBJ databases">
        <title>The complete genome sequence of Streptomyces seoulensis, a pioneer strain for nickel superoxide dismutase discovery.</title>
        <authorList>
            <person name="Shin J."/>
            <person name="Lee J.-S."/>
            <person name="Lee E.-J."/>
            <person name="Youn H.-D."/>
        </authorList>
    </citation>
    <scope>NUCLEOTIDE SEQUENCE [LARGE SCALE GENOMIC DNA]</scope>
    <source>
        <strain evidence="2 3">KCTC 9819</strain>
    </source>
</reference>
<gene>
    <name evidence="2" type="ORF">D0Z67_21875</name>
</gene>
<name>A0A4P6U0G6_STRSO</name>
<evidence type="ECO:0000256" key="1">
    <source>
        <dbReference type="SAM" id="Phobius"/>
    </source>
</evidence>
<sequence length="83" mass="9096">MAALVLIALGLLASNFGVLWAMDYRGMVTRLHRLLRAEREQMPQRLRRMTLPPAQPAAQRVTGALLAVVGLVFAVTGVWALLS</sequence>
<accession>A0A4P6U0G6</accession>